<evidence type="ECO:0000313" key="3">
    <source>
        <dbReference type="EMBL" id="MBD8892441.1"/>
    </source>
</evidence>
<feature type="compositionally biased region" description="Polar residues" evidence="1">
    <location>
        <begin position="220"/>
        <end position="236"/>
    </location>
</feature>
<proteinExistence type="predicted"/>
<dbReference type="Gene3D" id="2.30.30.40">
    <property type="entry name" value="SH3 Domains"/>
    <property type="match status" value="1"/>
</dbReference>
<evidence type="ECO:0008006" key="5">
    <source>
        <dbReference type="Google" id="ProtNLM"/>
    </source>
</evidence>
<organism evidence="3 4">
    <name type="scientific">Roseibium litorale</name>
    <dbReference type="NCBI Taxonomy" id="2803841"/>
    <lineage>
        <taxon>Bacteria</taxon>
        <taxon>Pseudomonadati</taxon>
        <taxon>Pseudomonadota</taxon>
        <taxon>Alphaproteobacteria</taxon>
        <taxon>Hyphomicrobiales</taxon>
        <taxon>Stappiaceae</taxon>
        <taxon>Roseibium</taxon>
    </lineage>
</organism>
<comment type="caution">
    <text evidence="3">The sequence shown here is derived from an EMBL/GenBank/DDBJ whole genome shotgun (WGS) entry which is preliminary data.</text>
</comment>
<evidence type="ECO:0000256" key="1">
    <source>
        <dbReference type="SAM" id="MobiDB-lite"/>
    </source>
</evidence>
<dbReference type="InterPro" id="IPR029045">
    <property type="entry name" value="ClpP/crotonase-like_dom_sf"/>
</dbReference>
<dbReference type="Proteomes" id="UP000632063">
    <property type="component" value="Unassembled WGS sequence"/>
</dbReference>
<dbReference type="RefSeq" id="WP_192148565.1">
    <property type="nucleotide sequence ID" value="NZ_JACYXI010000007.1"/>
</dbReference>
<keyword evidence="2" id="KW-1133">Transmembrane helix</keyword>
<keyword evidence="4" id="KW-1185">Reference proteome</keyword>
<reference evidence="3 4" key="2">
    <citation type="journal article" date="2021" name="Int. J. Syst. Evol. Microbiol.">
        <title>Roseibium litorale sp. nov., isolated from a tidal flat sediment and proposal for the reclassification of Labrenzia polysiphoniae as Roseibium polysiphoniae comb. nov.</title>
        <authorList>
            <person name="Liu Y."/>
            <person name="Pei T."/>
            <person name="Du J."/>
            <person name="Chao M."/>
            <person name="Deng M.R."/>
            <person name="Zhu H."/>
        </authorList>
    </citation>
    <scope>NUCLEOTIDE SEQUENCE [LARGE SCALE GENOMIC DNA]</scope>
    <source>
        <strain evidence="3 4">4C16A</strain>
    </source>
</reference>
<evidence type="ECO:0000313" key="4">
    <source>
        <dbReference type="Proteomes" id="UP000632063"/>
    </source>
</evidence>
<evidence type="ECO:0000256" key="2">
    <source>
        <dbReference type="SAM" id="Phobius"/>
    </source>
</evidence>
<gene>
    <name evidence="3" type="ORF">IG616_12840</name>
</gene>
<keyword evidence="2" id="KW-0472">Membrane</keyword>
<protein>
    <recommendedName>
        <fullName evidence="5">SH3 domain-containing protein</fullName>
    </recommendedName>
</protein>
<sequence>MLGFLFASCILHLCQYKWGAKLFFGFVAFMFLSTFLRLFILISLLTHTSIARSEVSFRSNRTNDGLSFIIVSGQFESNDDLSIFHHLVQTQHPKAVSFNSEGGSIIKAMELGRAIRQYGLSTLQLRMLQCASACSLAFMGGVERIAEPGSIGVHKSSFSPDVSISTSAAVSLVQELTAEILDYMSEMGVNPKLMQLALKTEAYDIRYLSGQEMSEFNLTTGARQTSKTNKPSVLTPQPQPETPFPSTLERTVAQFPIARTGRIRHPKGSVMLKSSPDTKSPDLAIQFNGDPVEILSTSDRWYKARSGSSIGYLHHTWVRVDQFEATSGLQRLIQIKSFDKIDEALNFSKNFNLRSSVFVVTNGWYAVTLEDSFDRETAIEVTKKLKSVGSIPKDSFITFGNTYIKRICCN</sequence>
<dbReference type="SUPFAM" id="SSF52096">
    <property type="entry name" value="ClpP/crotonase"/>
    <property type="match status" value="1"/>
</dbReference>
<name>A0ABR9CNL9_9HYPH</name>
<accession>A0ABR9CNL9</accession>
<keyword evidence="2" id="KW-0812">Transmembrane</keyword>
<feature type="region of interest" description="Disordered" evidence="1">
    <location>
        <begin position="220"/>
        <end position="246"/>
    </location>
</feature>
<reference evidence="4" key="1">
    <citation type="submission" date="2020-09" db="EMBL/GenBank/DDBJ databases">
        <title>The genome sequence of strain Labrenzia suaedae 4C16A.</title>
        <authorList>
            <person name="Liu Y."/>
        </authorList>
    </citation>
    <scope>NUCLEOTIDE SEQUENCE [LARGE SCALE GENOMIC DNA]</scope>
    <source>
        <strain evidence="4">4C16A</strain>
    </source>
</reference>
<dbReference type="Gene3D" id="3.90.226.10">
    <property type="entry name" value="2-enoyl-CoA Hydratase, Chain A, domain 1"/>
    <property type="match status" value="1"/>
</dbReference>
<dbReference type="EMBL" id="JACYXI010000007">
    <property type="protein sequence ID" value="MBD8892441.1"/>
    <property type="molecule type" value="Genomic_DNA"/>
</dbReference>
<feature type="transmembrane region" description="Helical" evidence="2">
    <location>
        <begin position="29"/>
        <end position="51"/>
    </location>
</feature>